<organism evidence="1 2">
    <name type="scientific">Pristionchus fissidentatus</name>
    <dbReference type="NCBI Taxonomy" id="1538716"/>
    <lineage>
        <taxon>Eukaryota</taxon>
        <taxon>Metazoa</taxon>
        <taxon>Ecdysozoa</taxon>
        <taxon>Nematoda</taxon>
        <taxon>Chromadorea</taxon>
        <taxon>Rhabditida</taxon>
        <taxon>Rhabditina</taxon>
        <taxon>Diplogasteromorpha</taxon>
        <taxon>Diplogasteroidea</taxon>
        <taxon>Neodiplogasteridae</taxon>
        <taxon>Pristionchus</taxon>
    </lineage>
</organism>
<sequence length="64" mass="7526">SRHITNLPFKAHIFIKVVEFENIQIGDVYHLEFTCKANLNFNLFKTLTNFKSSVIESYLKNFDS</sequence>
<evidence type="ECO:0008006" key="3">
    <source>
        <dbReference type="Google" id="ProtNLM"/>
    </source>
</evidence>
<dbReference type="Proteomes" id="UP001432322">
    <property type="component" value="Unassembled WGS sequence"/>
</dbReference>
<reference evidence="1" key="1">
    <citation type="submission" date="2023-10" db="EMBL/GenBank/DDBJ databases">
        <title>Genome assembly of Pristionchus species.</title>
        <authorList>
            <person name="Yoshida K."/>
            <person name="Sommer R.J."/>
        </authorList>
    </citation>
    <scope>NUCLEOTIDE SEQUENCE</scope>
    <source>
        <strain evidence="1">RS5133</strain>
    </source>
</reference>
<evidence type="ECO:0000313" key="1">
    <source>
        <dbReference type="EMBL" id="GMT12042.1"/>
    </source>
</evidence>
<gene>
    <name evidence="1" type="ORF">PFISCL1PPCAC_3339</name>
</gene>
<protein>
    <recommendedName>
        <fullName evidence="3">Galectin</fullName>
    </recommendedName>
</protein>
<proteinExistence type="predicted"/>
<accession>A0AAV5V115</accession>
<name>A0AAV5V115_9BILA</name>
<comment type="caution">
    <text evidence="1">The sequence shown here is derived from an EMBL/GenBank/DDBJ whole genome shotgun (WGS) entry which is preliminary data.</text>
</comment>
<keyword evidence="2" id="KW-1185">Reference proteome</keyword>
<dbReference type="EMBL" id="BTSY01000001">
    <property type="protein sequence ID" value="GMT12042.1"/>
    <property type="molecule type" value="Genomic_DNA"/>
</dbReference>
<dbReference type="AlphaFoldDB" id="A0AAV5V115"/>
<feature type="non-terminal residue" evidence="1">
    <location>
        <position position="1"/>
    </location>
</feature>
<evidence type="ECO:0000313" key="2">
    <source>
        <dbReference type="Proteomes" id="UP001432322"/>
    </source>
</evidence>